<dbReference type="Gene3D" id="3.40.1360.10">
    <property type="match status" value="1"/>
</dbReference>
<dbReference type="InterPro" id="IPR013049">
    <property type="entry name" value="Spo11/TopoVI_A_N"/>
</dbReference>
<dbReference type="EC" id="5.6.2.2" evidence="5"/>
<keyword evidence="9 12" id="KW-0238">DNA-binding</keyword>
<organism evidence="15 16">
    <name type="scientific">Cylindrobasidium torrendii FP15055 ss-10</name>
    <dbReference type="NCBI Taxonomy" id="1314674"/>
    <lineage>
        <taxon>Eukaryota</taxon>
        <taxon>Fungi</taxon>
        <taxon>Dikarya</taxon>
        <taxon>Basidiomycota</taxon>
        <taxon>Agaricomycotina</taxon>
        <taxon>Agaricomycetes</taxon>
        <taxon>Agaricomycetidae</taxon>
        <taxon>Agaricales</taxon>
        <taxon>Marasmiineae</taxon>
        <taxon>Physalacriaceae</taxon>
        <taxon>Cylindrobasidium</taxon>
    </lineage>
</organism>
<dbReference type="PRINTS" id="PR01551">
    <property type="entry name" value="SPO11HOMOLOG"/>
</dbReference>
<comment type="cofactor">
    <cofactor evidence="2">
        <name>Mg(2+)</name>
        <dbReference type="ChEBI" id="CHEBI:18420"/>
    </cofactor>
</comment>
<dbReference type="GO" id="GO:0003918">
    <property type="term" value="F:DNA topoisomerase type II (double strand cut, ATP-hydrolyzing) activity"/>
    <property type="evidence" value="ECO:0007669"/>
    <property type="project" value="UniProtKB-UniRule"/>
</dbReference>
<dbReference type="InterPro" id="IPR002815">
    <property type="entry name" value="Spo11/TopoVI_A"/>
</dbReference>
<name>A0A0D7AU03_9AGAR</name>
<dbReference type="GO" id="GO:0005524">
    <property type="term" value="F:ATP binding"/>
    <property type="evidence" value="ECO:0007669"/>
    <property type="project" value="InterPro"/>
</dbReference>
<dbReference type="GO" id="GO:0000706">
    <property type="term" value="P:meiotic DNA double-strand break processing"/>
    <property type="evidence" value="ECO:0007669"/>
    <property type="project" value="TreeGrafter"/>
</dbReference>
<dbReference type="PANTHER" id="PTHR10848">
    <property type="entry name" value="MEIOTIC RECOMBINATION PROTEIN SPO11"/>
    <property type="match status" value="1"/>
</dbReference>
<dbReference type="InterPro" id="IPR013048">
    <property type="entry name" value="Meiotic_Spo11"/>
</dbReference>
<keyword evidence="16" id="KW-1185">Reference proteome</keyword>
<keyword evidence="7" id="KW-0460">Magnesium</keyword>
<dbReference type="GO" id="GO:0000228">
    <property type="term" value="C:nuclear chromosome"/>
    <property type="evidence" value="ECO:0007669"/>
    <property type="project" value="TreeGrafter"/>
</dbReference>
<evidence type="ECO:0000313" key="15">
    <source>
        <dbReference type="EMBL" id="KIY61329.1"/>
    </source>
</evidence>
<evidence type="ECO:0000256" key="7">
    <source>
        <dbReference type="ARBA" id="ARBA00022842"/>
    </source>
</evidence>
<dbReference type="CDD" id="cd00223">
    <property type="entry name" value="TOPRIM_TopoIIB_SPO"/>
    <property type="match status" value="1"/>
</dbReference>
<dbReference type="Proteomes" id="UP000054007">
    <property type="component" value="Unassembled WGS sequence"/>
</dbReference>
<dbReference type="Gene3D" id="1.10.10.10">
    <property type="entry name" value="Winged helix-like DNA-binding domain superfamily/Winged helix DNA-binding domain"/>
    <property type="match status" value="1"/>
</dbReference>
<evidence type="ECO:0000256" key="3">
    <source>
        <dbReference type="ARBA" id="ARBA00004123"/>
    </source>
</evidence>
<keyword evidence="8 12" id="KW-0799">Topoisomerase</keyword>
<dbReference type="GO" id="GO:0046872">
    <property type="term" value="F:metal ion binding"/>
    <property type="evidence" value="ECO:0007669"/>
    <property type="project" value="UniProtKB-KW"/>
</dbReference>
<evidence type="ECO:0000256" key="9">
    <source>
        <dbReference type="ARBA" id="ARBA00023125"/>
    </source>
</evidence>
<evidence type="ECO:0000256" key="2">
    <source>
        <dbReference type="ARBA" id="ARBA00001946"/>
    </source>
</evidence>
<evidence type="ECO:0000256" key="12">
    <source>
        <dbReference type="PROSITE-ProRule" id="PRU01385"/>
    </source>
</evidence>
<dbReference type="OrthoDB" id="5377392at2759"/>
<comment type="subcellular location">
    <subcellularLocation>
        <location evidence="3">Nucleus</location>
    </subcellularLocation>
</comment>
<dbReference type="GO" id="GO:0007131">
    <property type="term" value="P:reciprocal meiotic recombination"/>
    <property type="evidence" value="ECO:0007669"/>
    <property type="project" value="TreeGrafter"/>
</dbReference>
<evidence type="ECO:0000259" key="13">
    <source>
        <dbReference type="Pfam" id="PF04406"/>
    </source>
</evidence>
<dbReference type="InterPro" id="IPR036388">
    <property type="entry name" value="WH-like_DNA-bd_sf"/>
</dbReference>
<dbReference type="PRINTS" id="PR01550">
    <property type="entry name" value="TOP6AFAMILY"/>
</dbReference>
<proteinExistence type="inferred from homology"/>
<evidence type="ECO:0000256" key="10">
    <source>
        <dbReference type="ARBA" id="ARBA00023235"/>
    </source>
</evidence>
<protein>
    <recommendedName>
        <fullName evidence="5">DNA topoisomerase (ATP-hydrolyzing)</fullName>
        <ecNumber evidence="5">5.6.2.2</ecNumber>
    </recommendedName>
</protein>
<dbReference type="Pfam" id="PF21180">
    <property type="entry name" value="TOP6A-Spo11_Toprim"/>
    <property type="match status" value="1"/>
</dbReference>
<evidence type="ECO:0000259" key="14">
    <source>
        <dbReference type="Pfam" id="PF21180"/>
    </source>
</evidence>
<feature type="domain" description="Spo11/DNA topoisomerase VI subunit A N-terminal" evidence="13">
    <location>
        <begin position="1"/>
        <end position="60"/>
    </location>
</feature>
<dbReference type="EMBL" id="KN880974">
    <property type="protein sequence ID" value="KIY61329.1"/>
    <property type="molecule type" value="Genomic_DNA"/>
</dbReference>
<feature type="active site" description="O-(5'-phospho-DNA)-tyrosine intermediate" evidence="12">
    <location>
        <position position="28"/>
    </location>
</feature>
<reference evidence="15 16" key="1">
    <citation type="journal article" date="2015" name="Fungal Genet. Biol.">
        <title>Evolution of novel wood decay mechanisms in Agaricales revealed by the genome sequences of Fistulina hepatica and Cylindrobasidium torrendii.</title>
        <authorList>
            <person name="Floudas D."/>
            <person name="Held B.W."/>
            <person name="Riley R."/>
            <person name="Nagy L.G."/>
            <person name="Koehler G."/>
            <person name="Ransdell A.S."/>
            <person name="Younus H."/>
            <person name="Chow J."/>
            <person name="Chiniquy J."/>
            <person name="Lipzen A."/>
            <person name="Tritt A."/>
            <person name="Sun H."/>
            <person name="Haridas S."/>
            <person name="LaButti K."/>
            <person name="Ohm R.A."/>
            <person name="Kues U."/>
            <person name="Blanchette R.A."/>
            <person name="Grigoriev I.V."/>
            <person name="Minto R.E."/>
            <person name="Hibbett D.S."/>
        </authorList>
    </citation>
    <scope>NUCLEOTIDE SEQUENCE [LARGE SCALE GENOMIC DNA]</scope>
    <source>
        <strain evidence="15 16">FP15055 ss-10</strain>
    </source>
</reference>
<dbReference type="InterPro" id="IPR036078">
    <property type="entry name" value="Spo11/TopoVI_A_sf"/>
</dbReference>
<evidence type="ECO:0000256" key="5">
    <source>
        <dbReference type="ARBA" id="ARBA00012895"/>
    </source>
</evidence>
<evidence type="ECO:0000256" key="11">
    <source>
        <dbReference type="ARBA" id="ARBA00023242"/>
    </source>
</evidence>
<evidence type="ECO:0000313" key="16">
    <source>
        <dbReference type="Proteomes" id="UP000054007"/>
    </source>
</evidence>
<dbReference type="STRING" id="1314674.A0A0D7AU03"/>
<dbReference type="GO" id="GO:0042138">
    <property type="term" value="P:meiotic DNA double-strand break formation"/>
    <property type="evidence" value="ECO:0007669"/>
    <property type="project" value="InterPro"/>
</dbReference>
<evidence type="ECO:0000256" key="1">
    <source>
        <dbReference type="ARBA" id="ARBA00000185"/>
    </source>
</evidence>
<sequence>LAQLFRVLEFSHEACVNEIPATKRDIYYKDVPLFQQQRVVDNLVDDLAATFDIDRAELNIRATSKGLICGPKLTISLKNGTILSPTDADPILIPVQEDIDSLRDYESLCWVLIVEKDAIFQHLCHLKLTTHPLLPGTGVLITGKGYPDLATRHLVKTLSDLLPDSVPILALVDGDAYGIDILSVYQNGSRALRHQADALAAKRIRWLGLYASELVQMNIDQEALIPMSEHDEKKAKTMLRDRPDMPPMWRRELLDMLESRRKAEIEILYSVSQTDEGSSALLSHHSPLLEYLARKITVAVKTASTSHAVF</sequence>
<gene>
    <name evidence="15" type="ORF">CYLTODRAFT_479026</name>
</gene>
<evidence type="ECO:0000256" key="8">
    <source>
        <dbReference type="ARBA" id="ARBA00023029"/>
    </source>
</evidence>
<keyword evidence="10 12" id="KW-0413">Isomerase</keyword>
<dbReference type="InterPro" id="IPR034136">
    <property type="entry name" value="TOPRIM_Topo6A/Spo11"/>
</dbReference>
<feature type="non-terminal residue" evidence="15">
    <location>
        <position position="1"/>
    </location>
</feature>
<comment type="similarity">
    <text evidence="4 12">Belongs to the TOP6A family.</text>
</comment>
<dbReference type="Pfam" id="PF04406">
    <property type="entry name" value="TP6A_N"/>
    <property type="match status" value="1"/>
</dbReference>
<keyword evidence="6" id="KW-0479">Metal-binding</keyword>
<dbReference type="PANTHER" id="PTHR10848:SF0">
    <property type="entry name" value="MEIOTIC RECOMBINATION PROTEIN SPO11"/>
    <property type="match status" value="1"/>
</dbReference>
<feature type="domain" description="Topoisomerase 6 subunit A/Spo11 TOPRIM" evidence="14">
    <location>
        <begin position="110"/>
        <end position="272"/>
    </location>
</feature>
<accession>A0A0D7AU03</accession>
<comment type="catalytic activity">
    <reaction evidence="1 12">
        <text>ATP-dependent breakage, passage and rejoining of double-stranded DNA.</text>
        <dbReference type="EC" id="5.6.2.2"/>
    </reaction>
</comment>
<dbReference type="AlphaFoldDB" id="A0A0D7AU03"/>
<dbReference type="PROSITE" id="PS52041">
    <property type="entry name" value="TOPO_IIB"/>
    <property type="match status" value="1"/>
</dbReference>
<keyword evidence="11" id="KW-0539">Nucleus</keyword>
<evidence type="ECO:0000256" key="4">
    <source>
        <dbReference type="ARBA" id="ARBA00006559"/>
    </source>
</evidence>
<dbReference type="GO" id="GO:0003677">
    <property type="term" value="F:DNA binding"/>
    <property type="evidence" value="ECO:0007669"/>
    <property type="project" value="UniProtKB-UniRule"/>
</dbReference>
<evidence type="ECO:0000256" key="6">
    <source>
        <dbReference type="ARBA" id="ARBA00022723"/>
    </source>
</evidence>
<dbReference type="SUPFAM" id="SSF56726">
    <property type="entry name" value="DNA topoisomerase IV, alpha subunit"/>
    <property type="match status" value="1"/>
</dbReference>